<dbReference type="Gene3D" id="3.20.20.30">
    <property type="entry name" value="Luciferase-like domain"/>
    <property type="match status" value="1"/>
</dbReference>
<proteinExistence type="predicted"/>
<dbReference type="Proteomes" id="UP001550628">
    <property type="component" value="Unassembled WGS sequence"/>
</dbReference>
<dbReference type="InterPro" id="IPR011251">
    <property type="entry name" value="Luciferase-like_dom"/>
</dbReference>
<keyword evidence="5" id="KW-1185">Reference proteome</keyword>
<dbReference type="RefSeq" id="WP_356959369.1">
    <property type="nucleotide sequence ID" value="NZ_JBEYBD010000028.1"/>
</dbReference>
<dbReference type="SUPFAM" id="SSF51679">
    <property type="entry name" value="Bacterial luciferase-like"/>
    <property type="match status" value="1"/>
</dbReference>
<dbReference type="Pfam" id="PF00296">
    <property type="entry name" value="Bac_luciferase"/>
    <property type="match status" value="1"/>
</dbReference>
<organism evidence="4 5">
    <name type="scientific">Nocardia rhamnosiphila</name>
    <dbReference type="NCBI Taxonomy" id="426716"/>
    <lineage>
        <taxon>Bacteria</taxon>
        <taxon>Bacillati</taxon>
        <taxon>Actinomycetota</taxon>
        <taxon>Actinomycetes</taxon>
        <taxon>Mycobacteriales</taxon>
        <taxon>Nocardiaceae</taxon>
        <taxon>Nocardia</taxon>
    </lineage>
</organism>
<keyword evidence="2" id="KW-0503">Monooxygenase</keyword>
<evidence type="ECO:0000259" key="3">
    <source>
        <dbReference type="Pfam" id="PF00296"/>
    </source>
</evidence>
<sequence>MRLGLRYDMRAPGFGAPIGPLYAAAVEQTAWAESHGFEVVHLAEHHGAEDGYCPSPLVLAGAIAGRTSRIRIDLSAIVLPMHDAVRLAEDLVILDIIAGPGRLSIVAAIGYRHREFEMFGVEFTERAAVYEEALEALRSAWSGEAFTYRGRPVRVTPTPVTPGGPPIHLGGNAKPSARRAARLGYGYQPVTPELYDFFVEECTKYDRRTPGPFRRHRPGFLHVTNDVERDFELIAPHILHQSNTYAQWAAERPGTAPNGPWSGYENAEAIRKDPAMWIVTPEECLKRARELGPDEELQFHPLLGGLDPDLAWSSLELFASDVLPHLDDVRPVLADIPRA</sequence>
<evidence type="ECO:0000313" key="5">
    <source>
        <dbReference type="Proteomes" id="UP001550628"/>
    </source>
</evidence>
<comment type="caution">
    <text evidence="4">The sequence shown here is derived from an EMBL/GenBank/DDBJ whole genome shotgun (WGS) entry which is preliminary data.</text>
</comment>
<evidence type="ECO:0000313" key="4">
    <source>
        <dbReference type="EMBL" id="MEU1956022.1"/>
    </source>
</evidence>
<feature type="domain" description="Luciferase-like" evidence="3">
    <location>
        <begin position="22"/>
        <end position="290"/>
    </location>
</feature>
<accession>A0ABV2WYN8</accession>
<evidence type="ECO:0000256" key="1">
    <source>
        <dbReference type="ARBA" id="ARBA00023002"/>
    </source>
</evidence>
<protein>
    <submittedName>
        <fullName evidence="4">LLM class flavin-dependent oxidoreductase</fullName>
    </submittedName>
</protein>
<dbReference type="PANTHER" id="PTHR30137:SF8">
    <property type="entry name" value="BLR5498 PROTEIN"/>
    <property type="match status" value="1"/>
</dbReference>
<dbReference type="PANTHER" id="PTHR30137">
    <property type="entry name" value="LUCIFERASE-LIKE MONOOXYGENASE"/>
    <property type="match status" value="1"/>
</dbReference>
<gene>
    <name evidence="4" type="ORF">ABZ510_29735</name>
</gene>
<dbReference type="InterPro" id="IPR050766">
    <property type="entry name" value="Bact_Lucif_Oxidored"/>
</dbReference>
<reference evidence="4 5" key="1">
    <citation type="submission" date="2024-06" db="EMBL/GenBank/DDBJ databases">
        <title>The Natural Products Discovery Center: Release of the First 8490 Sequenced Strains for Exploring Actinobacteria Biosynthetic Diversity.</title>
        <authorList>
            <person name="Kalkreuter E."/>
            <person name="Kautsar S.A."/>
            <person name="Yang D."/>
            <person name="Bader C.D."/>
            <person name="Teijaro C.N."/>
            <person name="Fluegel L."/>
            <person name="Davis C.M."/>
            <person name="Simpson J.R."/>
            <person name="Lauterbach L."/>
            <person name="Steele A.D."/>
            <person name="Gui C."/>
            <person name="Meng S."/>
            <person name="Li G."/>
            <person name="Viehrig K."/>
            <person name="Ye F."/>
            <person name="Su P."/>
            <person name="Kiefer A.F."/>
            <person name="Nichols A."/>
            <person name="Cepeda A.J."/>
            <person name="Yan W."/>
            <person name="Fan B."/>
            <person name="Jiang Y."/>
            <person name="Adhikari A."/>
            <person name="Zheng C.-J."/>
            <person name="Schuster L."/>
            <person name="Cowan T.M."/>
            <person name="Smanski M.J."/>
            <person name="Chevrette M.G."/>
            <person name="De Carvalho L.P.S."/>
            <person name="Shen B."/>
        </authorList>
    </citation>
    <scope>NUCLEOTIDE SEQUENCE [LARGE SCALE GENOMIC DNA]</scope>
    <source>
        <strain evidence="4 5">NPDC019708</strain>
    </source>
</reference>
<evidence type="ECO:0000256" key="2">
    <source>
        <dbReference type="ARBA" id="ARBA00023033"/>
    </source>
</evidence>
<name>A0ABV2WYN8_9NOCA</name>
<dbReference type="InterPro" id="IPR036661">
    <property type="entry name" value="Luciferase-like_sf"/>
</dbReference>
<keyword evidence="1" id="KW-0560">Oxidoreductase</keyword>
<dbReference type="EMBL" id="JBEYBF010000031">
    <property type="protein sequence ID" value="MEU1956022.1"/>
    <property type="molecule type" value="Genomic_DNA"/>
</dbReference>